<accession>A0A3B0Z6Y0</accession>
<protein>
    <submittedName>
        <fullName evidence="1">Uncharacterized protein</fullName>
    </submittedName>
</protein>
<proteinExistence type="predicted"/>
<evidence type="ECO:0000313" key="1">
    <source>
        <dbReference type="EMBL" id="VAW83322.1"/>
    </source>
</evidence>
<name>A0A3B0Z6Y0_9ZZZZ</name>
<reference evidence="1" key="1">
    <citation type="submission" date="2018-06" db="EMBL/GenBank/DDBJ databases">
        <authorList>
            <person name="Zhirakovskaya E."/>
        </authorList>
    </citation>
    <scope>NUCLEOTIDE SEQUENCE</scope>
</reference>
<dbReference type="EMBL" id="UOFK01000360">
    <property type="protein sequence ID" value="VAW83322.1"/>
    <property type="molecule type" value="Genomic_DNA"/>
</dbReference>
<organism evidence="1">
    <name type="scientific">hydrothermal vent metagenome</name>
    <dbReference type="NCBI Taxonomy" id="652676"/>
    <lineage>
        <taxon>unclassified sequences</taxon>
        <taxon>metagenomes</taxon>
        <taxon>ecological metagenomes</taxon>
    </lineage>
</organism>
<feature type="non-terminal residue" evidence="1">
    <location>
        <position position="1"/>
    </location>
</feature>
<dbReference type="AlphaFoldDB" id="A0A3B0Z6Y0"/>
<sequence length="402" mass="46363">HGYCKMSASTIHHQVDQLLLEQGEYLPLEFLLQEGRLIYADYEAWRNGELDTLDEALFGNREHIQQQLTQAADYLQRRGWQMETVHYQIWKSDHPSHLSFSQNTALDRCFHQRYRKPQDQLQMDMFTDAPAASRVNDITRALVNRDAVAARRQLENLYDSAPDHARLGELEHLVEAAEHLEIPVIDVAADMQDLQETLTPLAESLLGKESRNLLIPLWRRLSLALCDQPYPTTQPELHASYTASRAMDWDSARQAVERVPDWRAEPVLLQRHTRACEHLHLRSDALLGWFTLCWRFAQHSDAIESSNDTELQQCWLAFLELEPELPTQAFPAWMLLDKPGLTQVLAAPCDGTTACPASYRTLYRLQNGISDPTDEHIALRARLKQQDPVLFQHYLKTVSYSF</sequence>
<gene>
    <name evidence="1" type="ORF">MNBD_GAMMA13-1208</name>
</gene>